<gene>
    <name evidence="3" type="ORF">RIMI_LOCUS23303223</name>
</gene>
<feature type="repeat" description="RCC1" evidence="1">
    <location>
        <begin position="151"/>
        <end position="201"/>
    </location>
</feature>
<protein>
    <recommendedName>
        <fullName evidence="5">Alsin</fullName>
    </recommendedName>
</protein>
<evidence type="ECO:0008006" key="5">
    <source>
        <dbReference type="Google" id="ProtNLM"/>
    </source>
</evidence>
<dbReference type="InterPro" id="IPR051984">
    <property type="entry name" value="Alsin"/>
</dbReference>
<feature type="region of interest" description="Disordered" evidence="2">
    <location>
        <begin position="360"/>
        <end position="379"/>
    </location>
</feature>
<dbReference type="Gene3D" id="2.130.10.30">
    <property type="entry name" value="Regulator of chromosome condensation 1/beta-lactamase-inhibitor protein II"/>
    <property type="match status" value="2"/>
</dbReference>
<keyword evidence="4" id="KW-1185">Reference proteome</keyword>
<organism evidence="3 4">
    <name type="scientific">Ranitomeya imitator</name>
    <name type="common">mimic poison frog</name>
    <dbReference type="NCBI Taxonomy" id="111125"/>
    <lineage>
        <taxon>Eukaryota</taxon>
        <taxon>Metazoa</taxon>
        <taxon>Chordata</taxon>
        <taxon>Craniata</taxon>
        <taxon>Vertebrata</taxon>
        <taxon>Euteleostomi</taxon>
        <taxon>Amphibia</taxon>
        <taxon>Batrachia</taxon>
        <taxon>Anura</taxon>
        <taxon>Neobatrachia</taxon>
        <taxon>Hyloidea</taxon>
        <taxon>Dendrobatidae</taxon>
        <taxon>Dendrobatinae</taxon>
        <taxon>Ranitomeya</taxon>
    </lineage>
</organism>
<feature type="compositionally biased region" description="Basic and acidic residues" evidence="2">
    <location>
        <begin position="261"/>
        <end position="290"/>
    </location>
</feature>
<dbReference type="EMBL" id="CAUEEQ010079524">
    <property type="protein sequence ID" value="CAJ0968669.1"/>
    <property type="molecule type" value="Genomic_DNA"/>
</dbReference>
<sequence>MRPQFWKMAAPREKTDGPRQDRALIPNVGHKSFWPHMADVDGEVFSFGKQPWKENVYEIPSNVPLVEKGLCGQRVICVAAGSYHCGAVTENGMVYMWGENTAGQCAIANRPSISDPIPVTITDQESTPPLWVRIIQLSCGEEHTLALSASREIWAWGTGCQLGLITSTFPVTKPQKVEHLAGRVVLQVVCGAFHSLALVQCPLAQDVKPVPERCNHCRELLITMTEKEDHVIISDAHCCPLGVMLAESHHEIRTSKSPLCSKDKSSKRQEISFHSDTQEERSNRGSKLMDSETEVGTDVASLYESVTDDKPACDSDLQPGANQSTEESAPQNTSLDQAKGRSRIFIAVNDRCHVTAQLQEEAAASEKPGTAGTAPQQSKEHKLTDVVDCLLSPATTTTSALNSLVVSCASAVGVRVAATCEAGALSLKKVMSFYSGGLCDAGVQNPLGSVVQEGLKDSREEQVRLESMQGKKSSSLVDIREEEAEAGCRRLSLPGLLSQVSPRLLRKVGRAKMRTVALTPTNSGEADVLLPCLRTEVWSWGRGKEGQLGHGDVLPRLQPLCVRSMDSKEVVQLVAGSHHSIALTAKSQVYSWGSNISGQLGHMLSPTTMPRIAKVNEDVTVWSVAAGQDYSLFLAHGKNEFQPVLYYSGPEVMVVATRVDPVQAPVQLTECGQLGYISSVAAGSRSCLALVDQNIMGYIGNLHELASSERSFYCHLSEVKSQILRPLLGLDNLGSVTTVQLLQDMATKFCKLCYLIGQNGTSLSNFLRGAKDARSLSILEHANIFLDSYTEYCSSLSNFLVMGGFSLLSKSAMDFFSKSQALVQSLCHGTDEGTSIPETLSSLFFSPMTRLHEYARLLLKLAMCFEVWTMTA</sequence>
<feature type="region of interest" description="Disordered" evidence="2">
    <location>
        <begin position="308"/>
        <end position="337"/>
    </location>
</feature>
<feature type="compositionally biased region" description="Basic and acidic residues" evidence="2">
    <location>
        <begin position="10"/>
        <end position="21"/>
    </location>
</feature>
<feature type="compositionally biased region" description="Polar residues" evidence="2">
    <location>
        <begin position="320"/>
        <end position="336"/>
    </location>
</feature>
<dbReference type="PRINTS" id="PR00633">
    <property type="entry name" value="RCCNDNSATION"/>
</dbReference>
<evidence type="ECO:0000256" key="2">
    <source>
        <dbReference type="SAM" id="MobiDB-lite"/>
    </source>
</evidence>
<name>A0ABN9MPD0_9NEOB</name>
<dbReference type="PANTHER" id="PTHR46089">
    <property type="entry name" value="ALSIN HOMOLOG"/>
    <property type="match status" value="1"/>
</dbReference>
<accession>A0ABN9MPD0</accession>
<evidence type="ECO:0000313" key="3">
    <source>
        <dbReference type="EMBL" id="CAJ0968669.1"/>
    </source>
</evidence>
<dbReference type="PROSITE" id="PS50012">
    <property type="entry name" value="RCC1_3"/>
    <property type="match status" value="5"/>
</dbReference>
<feature type="repeat" description="RCC1" evidence="1">
    <location>
        <begin position="42"/>
        <end position="91"/>
    </location>
</feature>
<feature type="repeat" description="RCC1" evidence="1">
    <location>
        <begin position="92"/>
        <end position="150"/>
    </location>
</feature>
<dbReference type="SUPFAM" id="SSF48065">
    <property type="entry name" value="DBL homology domain (DH-domain)"/>
    <property type="match status" value="1"/>
</dbReference>
<feature type="region of interest" description="Disordered" evidence="2">
    <location>
        <begin position="1"/>
        <end position="21"/>
    </location>
</feature>
<comment type="caution">
    <text evidence="3">The sequence shown here is derived from an EMBL/GenBank/DDBJ whole genome shotgun (WGS) entry which is preliminary data.</text>
</comment>
<dbReference type="InterPro" id="IPR000408">
    <property type="entry name" value="Reg_chr_condens"/>
</dbReference>
<dbReference type="Pfam" id="PF25582">
    <property type="entry name" value="DH_Alsin"/>
    <property type="match status" value="1"/>
</dbReference>
<dbReference type="Gene3D" id="1.20.900.10">
    <property type="entry name" value="Dbl homology (DH) domain"/>
    <property type="match status" value="1"/>
</dbReference>
<feature type="repeat" description="RCC1" evidence="1">
    <location>
        <begin position="587"/>
        <end position="637"/>
    </location>
</feature>
<evidence type="ECO:0000256" key="1">
    <source>
        <dbReference type="PROSITE-ProRule" id="PRU00235"/>
    </source>
</evidence>
<dbReference type="PANTHER" id="PTHR46089:SF3">
    <property type="entry name" value="ALSIN"/>
    <property type="match status" value="1"/>
</dbReference>
<dbReference type="PROSITE" id="PS00626">
    <property type="entry name" value="RCC1_2"/>
    <property type="match status" value="1"/>
</dbReference>
<proteinExistence type="predicted"/>
<evidence type="ECO:0000313" key="4">
    <source>
        <dbReference type="Proteomes" id="UP001176940"/>
    </source>
</evidence>
<dbReference type="Proteomes" id="UP001176940">
    <property type="component" value="Unassembled WGS sequence"/>
</dbReference>
<feature type="repeat" description="RCC1" evidence="1">
    <location>
        <begin position="535"/>
        <end position="586"/>
    </location>
</feature>
<dbReference type="InterPro" id="IPR009091">
    <property type="entry name" value="RCC1/BLIP-II"/>
</dbReference>
<feature type="region of interest" description="Disordered" evidence="2">
    <location>
        <begin position="255"/>
        <end position="296"/>
    </location>
</feature>
<dbReference type="InterPro" id="IPR035899">
    <property type="entry name" value="DBL_dom_sf"/>
</dbReference>
<reference evidence="3" key="1">
    <citation type="submission" date="2023-07" db="EMBL/GenBank/DDBJ databases">
        <authorList>
            <person name="Stuckert A."/>
        </authorList>
    </citation>
    <scope>NUCLEOTIDE SEQUENCE</scope>
</reference>
<dbReference type="Pfam" id="PF00415">
    <property type="entry name" value="RCC1"/>
    <property type="match status" value="4"/>
</dbReference>
<dbReference type="SUPFAM" id="SSF50985">
    <property type="entry name" value="RCC1/BLIP-II"/>
    <property type="match status" value="2"/>
</dbReference>